<reference evidence="6 7" key="1">
    <citation type="submission" date="2019-03" db="EMBL/GenBank/DDBJ databases">
        <title>Genomic Encyclopedia of Type Strains, Phase IV (KMG-IV): sequencing the most valuable type-strain genomes for metagenomic binning, comparative biology and taxonomic classification.</title>
        <authorList>
            <person name="Goeker M."/>
        </authorList>
    </citation>
    <scope>NUCLEOTIDE SEQUENCE [LARGE SCALE GENOMIC DNA]</scope>
    <source>
        <strain evidence="6 7">DSM 24830</strain>
    </source>
</reference>
<feature type="transmembrane region" description="Helical" evidence="4">
    <location>
        <begin position="104"/>
        <end position="128"/>
    </location>
</feature>
<comment type="catalytic activity">
    <reaction evidence="1">
        <text>ATP + protein L-histidine = ADP + protein N-phospho-L-histidine.</text>
        <dbReference type="EC" id="2.7.13.3"/>
    </reaction>
</comment>
<evidence type="ECO:0000313" key="7">
    <source>
        <dbReference type="Proteomes" id="UP000294887"/>
    </source>
</evidence>
<dbReference type="SMART" id="SM00388">
    <property type="entry name" value="HisKA"/>
    <property type="match status" value="1"/>
</dbReference>
<dbReference type="Pfam" id="PF25323">
    <property type="entry name" value="6TM_PilS"/>
    <property type="match status" value="1"/>
</dbReference>
<evidence type="ECO:0000256" key="4">
    <source>
        <dbReference type="SAM" id="Phobius"/>
    </source>
</evidence>
<organism evidence="6 7">
    <name type="scientific">Cocleimonas flava</name>
    <dbReference type="NCBI Taxonomy" id="634765"/>
    <lineage>
        <taxon>Bacteria</taxon>
        <taxon>Pseudomonadati</taxon>
        <taxon>Pseudomonadota</taxon>
        <taxon>Gammaproteobacteria</taxon>
        <taxon>Thiotrichales</taxon>
        <taxon>Thiotrichaceae</taxon>
        <taxon>Cocleimonas</taxon>
    </lineage>
</organism>
<keyword evidence="4" id="KW-0472">Membrane</keyword>
<evidence type="ECO:0000256" key="3">
    <source>
        <dbReference type="ARBA" id="ARBA00022553"/>
    </source>
</evidence>
<accession>A0A4R1F4H0</accession>
<feature type="transmembrane region" description="Helical" evidence="4">
    <location>
        <begin position="140"/>
        <end position="158"/>
    </location>
</feature>
<proteinExistence type="predicted"/>
<dbReference type="PROSITE" id="PS50109">
    <property type="entry name" value="HIS_KIN"/>
    <property type="match status" value="1"/>
</dbReference>
<dbReference type="InterPro" id="IPR003661">
    <property type="entry name" value="HisK_dim/P_dom"/>
</dbReference>
<comment type="caution">
    <text evidence="6">The sequence shown here is derived from an EMBL/GenBank/DDBJ whole genome shotgun (WGS) entry which is preliminary data.</text>
</comment>
<keyword evidence="3" id="KW-0597">Phosphoprotein</keyword>
<dbReference type="RefSeq" id="WP_131904832.1">
    <property type="nucleotide sequence ID" value="NZ_BAAAFU010000008.1"/>
</dbReference>
<feature type="transmembrane region" description="Helical" evidence="4">
    <location>
        <begin position="170"/>
        <end position="191"/>
    </location>
</feature>
<dbReference type="Gene3D" id="3.30.450.20">
    <property type="entry name" value="PAS domain"/>
    <property type="match status" value="1"/>
</dbReference>
<dbReference type="SUPFAM" id="SSF55785">
    <property type="entry name" value="PYP-like sensor domain (PAS domain)"/>
    <property type="match status" value="1"/>
</dbReference>
<dbReference type="Proteomes" id="UP000294887">
    <property type="component" value="Unassembled WGS sequence"/>
</dbReference>
<keyword evidence="4" id="KW-1133">Transmembrane helix</keyword>
<dbReference type="SMART" id="SM00091">
    <property type="entry name" value="PAS"/>
    <property type="match status" value="1"/>
</dbReference>
<keyword evidence="6" id="KW-0808">Transferase</keyword>
<dbReference type="PRINTS" id="PR00344">
    <property type="entry name" value="BCTRLSENSOR"/>
</dbReference>
<keyword evidence="6" id="KW-0418">Kinase</keyword>
<dbReference type="Pfam" id="PF02518">
    <property type="entry name" value="HATPase_c"/>
    <property type="match status" value="1"/>
</dbReference>
<feature type="transmembrane region" description="Helical" evidence="4">
    <location>
        <begin position="66"/>
        <end position="84"/>
    </location>
</feature>
<sequence length="552" mass="61059">MQSGARTGEIVGSIGGVSSSEIVVSTDPWAPIQLYSVYRLILAGILLVLSLTEVSAVRIGGYDEVVFSQAVNIYLGVAVLGIFLAHFRQPGANYQVYLNSVSDIVFLLIVAYSSGGITSGLGILLLLPVILPSILSPGQISLLLSASTVIALLGLETYLHSLNVDSSNEIFHTGVLSLFIMVISLAAGSWFEKASKTAELAKRRGIDLANLSQLNQSILDQLQTGIIVLDHQACIRHLNPTAWDMLGQPGDWREKTLKEFAPELHSHLDYWRHNVSPKVASYDIKHWKSTEFTMRLSQLGIKNQGVVLMYLEDTRMQREKQQDVKMASLGQLTANIAHEIRNPLGAISHAAQLLSESPVLDKADERMIQIIQANSKRMNGTIESVLNLSRKSNPKRENIRLKLWLNDFINDFVMQSSLQKNQVSLFLDVPDAAIQFDPTHLHQVMWNLCRNAEKYARDDVSELHIDIQGTHPSHTRDIMLSIIDNGKGVPDKNIDRLFEPFFTTSSKGEGTGLGLFMARELCLSNGASLEYIKLPAGGSCFRLIFSQSNLEN</sequence>
<dbReference type="OrthoDB" id="9792686at2"/>
<feature type="domain" description="Histidine kinase" evidence="5">
    <location>
        <begin position="335"/>
        <end position="549"/>
    </location>
</feature>
<evidence type="ECO:0000256" key="2">
    <source>
        <dbReference type="ARBA" id="ARBA00012438"/>
    </source>
</evidence>
<evidence type="ECO:0000259" key="5">
    <source>
        <dbReference type="PROSITE" id="PS50109"/>
    </source>
</evidence>
<keyword evidence="4" id="KW-0812">Transmembrane</keyword>
<evidence type="ECO:0000256" key="1">
    <source>
        <dbReference type="ARBA" id="ARBA00000085"/>
    </source>
</evidence>
<keyword evidence="7" id="KW-1185">Reference proteome</keyword>
<dbReference type="InterPro" id="IPR004358">
    <property type="entry name" value="Sig_transdc_His_kin-like_C"/>
</dbReference>
<dbReference type="InterPro" id="IPR005467">
    <property type="entry name" value="His_kinase_dom"/>
</dbReference>
<dbReference type="PANTHER" id="PTHR43065">
    <property type="entry name" value="SENSOR HISTIDINE KINASE"/>
    <property type="match status" value="1"/>
</dbReference>
<dbReference type="GO" id="GO:0000155">
    <property type="term" value="F:phosphorelay sensor kinase activity"/>
    <property type="evidence" value="ECO:0007669"/>
    <property type="project" value="InterPro"/>
</dbReference>
<dbReference type="InterPro" id="IPR000014">
    <property type="entry name" value="PAS"/>
</dbReference>
<gene>
    <name evidence="6" type="ORF">EV695_1048</name>
</gene>
<dbReference type="InterPro" id="IPR003594">
    <property type="entry name" value="HATPase_dom"/>
</dbReference>
<dbReference type="Gene3D" id="1.10.287.130">
    <property type="match status" value="1"/>
</dbReference>
<dbReference type="SUPFAM" id="SSF55874">
    <property type="entry name" value="ATPase domain of HSP90 chaperone/DNA topoisomerase II/histidine kinase"/>
    <property type="match status" value="1"/>
</dbReference>
<dbReference type="InterPro" id="IPR036890">
    <property type="entry name" value="HATPase_C_sf"/>
</dbReference>
<dbReference type="AlphaFoldDB" id="A0A4R1F4H0"/>
<protein>
    <recommendedName>
        <fullName evidence="2">histidine kinase</fullName>
        <ecNumber evidence="2">2.7.13.3</ecNumber>
    </recommendedName>
</protein>
<dbReference type="CDD" id="cd00082">
    <property type="entry name" value="HisKA"/>
    <property type="match status" value="1"/>
</dbReference>
<dbReference type="PANTHER" id="PTHR43065:SF52">
    <property type="entry name" value="SENSOR PROTEIN KINASE PILS"/>
    <property type="match status" value="1"/>
</dbReference>
<evidence type="ECO:0000313" key="6">
    <source>
        <dbReference type="EMBL" id="TCJ89186.1"/>
    </source>
</evidence>
<dbReference type="Pfam" id="PF13188">
    <property type="entry name" value="PAS_8"/>
    <property type="match status" value="1"/>
</dbReference>
<dbReference type="SMART" id="SM00387">
    <property type="entry name" value="HATPase_c"/>
    <property type="match status" value="1"/>
</dbReference>
<dbReference type="Pfam" id="PF00512">
    <property type="entry name" value="HisKA"/>
    <property type="match status" value="1"/>
</dbReference>
<dbReference type="SUPFAM" id="SSF47384">
    <property type="entry name" value="Homodimeric domain of signal transducing histidine kinase"/>
    <property type="match status" value="1"/>
</dbReference>
<dbReference type="EC" id="2.7.13.3" evidence="2"/>
<feature type="transmembrane region" description="Helical" evidence="4">
    <location>
        <begin position="36"/>
        <end position="54"/>
    </location>
</feature>
<dbReference type="InterPro" id="IPR035965">
    <property type="entry name" value="PAS-like_dom_sf"/>
</dbReference>
<name>A0A4R1F4H0_9GAMM</name>
<dbReference type="InterPro" id="IPR036097">
    <property type="entry name" value="HisK_dim/P_sf"/>
</dbReference>
<dbReference type="Gene3D" id="3.30.565.10">
    <property type="entry name" value="Histidine kinase-like ATPase, C-terminal domain"/>
    <property type="match status" value="1"/>
</dbReference>
<dbReference type="EMBL" id="SMFQ01000002">
    <property type="protein sequence ID" value="TCJ89186.1"/>
    <property type="molecule type" value="Genomic_DNA"/>
</dbReference>